<keyword evidence="3" id="KW-1185">Reference proteome</keyword>
<organism evidence="2 3">
    <name type="scientific">Fredinandcohnia quinoae</name>
    <dbReference type="NCBI Taxonomy" id="2918902"/>
    <lineage>
        <taxon>Bacteria</taxon>
        <taxon>Bacillati</taxon>
        <taxon>Bacillota</taxon>
        <taxon>Bacilli</taxon>
        <taxon>Bacillales</taxon>
        <taxon>Bacillaceae</taxon>
        <taxon>Fredinandcohnia</taxon>
    </lineage>
</organism>
<keyword evidence="1" id="KW-1133">Transmembrane helix</keyword>
<evidence type="ECO:0000256" key="1">
    <source>
        <dbReference type="SAM" id="Phobius"/>
    </source>
</evidence>
<protein>
    <submittedName>
        <fullName evidence="2">Uncharacterized protein</fullName>
    </submittedName>
</protein>
<gene>
    <name evidence="2" type="ORF">MJG50_13760</name>
</gene>
<comment type="caution">
    <text evidence="2">The sequence shown here is derived from an EMBL/GenBank/DDBJ whole genome shotgun (WGS) entry which is preliminary data.</text>
</comment>
<proteinExistence type="predicted"/>
<dbReference type="RefSeq" id="WP_240256318.1">
    <property type="nucleotide sequence ID" value="NZ_JAKTTI010000022.1"/>
</dbReference>
<dbReference type="EMBL" id="JAKTTI010000022">
    <property type="protein sequence ID" value="MCH1626400.1"/>
    <property type="molecule type" value="Genomic_DNA"/>
</dbReference>
<evidence type="ECO:0000313" key="3">
    <source>
        <dbReference type="Proteomes" id="UP001431131"/>
    </source>
</evidence>
<dbReference type="AlphaFoldDB" id="A0AAW5E0G1"/>
<accession>A0AAW5E0G1</accession>
<name>A0AAW5E0G1_9BACI</name>
<sequence length="66" mass="7348">MKIVIIVCSVIFACLSLTMFSISFMKSKSKKEKAAMTIAFFSEPLDSWSSLFYLGLLGLAYSLIIL</sequence>
<dbReference type="Proteomes" id="UP001431131">
    <property type="component" value="Unassembled WGS sequence"/>
</dbReference>
<keyword evidence="1" id="KW-0472">Membrane</keyword>
<evidence type="ECO:0000313" key="2">
    <source>
        <dbReference type="EMBL" id="MCH1626400.1"/>
    </source>
</evidence>
<keyword evidence="1" id="KW-0812">Transmembrane</keyword>
<reference evidence="2" key="1">
    <citation type="submission" date="2022-02" db="EMBL/GenBank/DDBJ databases">
        <title>Fredinandcohnia quinoae sp. nov. isolated from Chenopodium quinoa seeds.</title>
        <authorList>
            <person name="Saati-Santamaria Z."/>
            <person name="Flores-Felix J.D."/>
            <person name="Igual J.M."/>
            <person name="Velazquez E."/>
            <person name="Garcia-Fraile P."/>
            <person name="Martinez-Molina E."/>
        </authorList>
    </citation>
    <scope>NUCLEOTIDE SEQUENCE</scope>
    <source>
        <strain evidence="2">SECRCQ15</strain>
    </source>
</reference>
<feature type="transmembrane region" description="Helical" evidence="1">
    <location>
        <begin position="47"/>
        <end position="65"/>
    </location>
</feature>